<gene>
    <name evidence="2" type="ORF">FAZ97_16325</name>
</gene>
<keyword evidence="3" id="KW-1185">Reference proteome</keyword>
<dbReference type="KEGG" id="pacp:FAZ97_16325"/>
<reference evidence="2 3" key="1">
    <citation type="submission" date="2019-12" db="EMBL/GenBank/DDBJ databases">
        <title>Paraburkholderia acidiphila 7Q-K02 sp. nov and Paraburkholderia acidisoli DHF22 sp. nov., two strains isolated from forest soil.</title>
        <authorList>
            <person name="Gao Z."/>
            <person name="Qiu L."/>
        </authorList>
    </citation>
    <scope>NUCLEOTIDE SEQUENCE [LARGE SCALE GENOMIC DNA]</scope>
    <source>
        <strain evidence="2 3">7Q-K02</strain>
    </source>
</reference>
<dbReference type="EMBL" id="CP046910">
    <property type="protein sequence ID" value="QGZ56543.1"/>
    <property type="molecule type" value="Genomic_DNA"/>
</dbReference>
<sequence>MMSNDASNGAALAPGVRPLWPKAGRQPDFALSRVDFIFEIAISSKKSGTAMWFGEFIGKSMR</sequence>
<organism evidence="2 3">
    <name type="scientific">Paraburkholderia acidiphila</name>
    <dbReference type="NCBI Taxonomy" id="2571747"/>
    <lineage>
        <taxon>Bacteria</taxon>
        <taxon>Pseudomonadati</taxon>
        <taxon>Pseudomonadota</taxon>
        <taxon>Betaproteobacteria</taxon>
        <taxon>Burkholderiales</taxon>
        <taxon>Burkholderiaceae</taxon>
        <taxon>Paraburkholderia</taxon>
    </lineage>
</organism>
<feature type="region of interest" description="Disordered" evidence="1">
    <location>
        <begin position="1"/>
        <end position="21"/>
    </location>
</feature>
<evidence type="ECO:0000313" key="2">
    <source>
        <dbReference type="EMBL" id="QGZ56543.1"/>
    </source>
</evidence>
<protein>
    <submittedName>
        <fullName evidence="2">Uncharacterized protein</fullName>
    </submittedName>
</protein>
<evidence type="ECO:0000313" key="3">
    <source>
        <dbReference type="Proteomes" id="UP000434209"/>
    </source>
</evidence>
<accession>A0A7Z2JAA9</accession>
<dbReference type="Proteomes" id="UP000434209">
    <property type="component" value="Chromosome 2"/>
</dbReference>
<proteinExistence type="predicted"/>
<evidence type="ECO:0000256" key="1">
    <source>
        <dbReference type="SAM" id="MobiDB-lite"/>
    </source>
</evidence>
<name>A0A7Z2JAA9_9BURK</name>
<dbReference type="RefSeq" id="WP_158759501.1">
    <property type="nucleotide sequence ID" value="NZ_CP046910.1"/>
</dbReference>
<dbReference type="AlphaFoldDB" id="A0A7Z2JAA9"/>